<sequence>MDEAAIAPWWERVGHRPDAARAEERSPRLREDGPTEYAFTPRETFPVPAAERQGRRNGGRDRGSRAGTMSDSKHTSEEHAHDPEVLQLAAKVFDLARQGHAQTLAAYVDAGVPADLTNDRGDTLVMLAAYHGHAAAVTALLERGADPNRANDRGQTPLAGAVFKGEDEVVRALLDGGADPAAGRPSAVETARMLARAELLKLFGES</sequence>
<evidence type="ECO:0000313" key="7">
    <source>
        <dbReference type="Proteomes" id="UP000641932"/>
    </source>
</evidence>
<name>A0A917ZP30_9ACTN</name>
<dbReference type="Proteomes" id="UP000641932">
    <property type="component" value="Unassembled WGS sequence"/>
</dbReference>
<dbReference type="Gene3D" id="1.25.40.20">
    <property type="entry name" value="Ankyrin repeat-containing domain"/>
    <property type="match status" value="1"/>
</dbReference>
<proteinExistence type="predicted"/>
<dbReference type="SUPFAM" id="SSF48403">
    <property type="entry name" value="Ankyrin repeat"/>
    <property type="match status" value="1"/>
</dbReference>
<comment type="caution">
    <text evidence="6">The sequence shown here is derived from an EMBL/GenBank/DDBJ whole genome shotgun (WGS) entry which is preliminary data.</text>
</comment>
<protein>
    <recommendedName>
        <fullName evidence="5">DUF3291 domain-containing protein</fullName>
    </recommendedName>
</protein>
<evidence type="ECO:0000313" key="6">
    <source>
        <dbReference type="EMBL" id="GGO87569.1"/>
    </source>
</evidence>
<dbReference type="InterPro" id="IPR021708">
    <property type="entry name" value="DUF3291"/>
</dbReference>
<evidence type="ECO:0000259" key="5">
    <source>
        <dbReference type="Pfam" id="PF11695"/>
    </source>
</evidence>
<accession>A0A917ZP30</accession>
<dbReference type="PROSITE" id="PS50088">
    <property type="entry name" value="ANK_REPEAT"/>
    <property type="match status" value="2"/>
</dbReference>
<organism evidence="6 7">
    <name type="scientific">Wenjunlia tyrosinilytica</name>
    <dbReference type="NCBI Taxonomy" id="1544741"/>
    <lineage>
        <taxon>Bacteria</taxon>
        <taxon>Bacillati</taxon>
        <taxon>Actinomycetota</taxon>
        <taxon>Actinomycetes</taxon>
        <taxon>Kitasatosporales</taxon>
        <taxon>Streptomycetaceae</taxon>
        <taxon>Wenjunlia</taxon>
    </lineage>
</organism>
<dbReference type="Pfam" id="PF12796">
    <property type="entry name" value="Ank_2"/>
    <property type="match status" value="1"/>
</dbReference>
<gene>
    <name evidence="6" type="ORF">GCM10012280_26320</name>
</gene>
<feature type="repeat" description="ANK" evidence="3">
    <location>
        <begin position="120"/>
        <end position="152"/>
    </location>
</feature>
<reference evidence="6" key="2">
    <citation type="submission" date="2020-09" db="EMBL/GenBank/DDBJ databases">
        <authorList>
            <person name="Sun Q."/>
            <person name="Zhou Y."/>
        </authorList>
    </citation>
    <scope>NUCLEOTIDE SEQUENCE</scope>
    <source>
        <strain evidence="6">CGMCC 4.7201</strain>
    </source>
</reference>
<feature type="compositionally biased region" description="Basic and acidic residues" evidence="4">
    <location>
        <begin position="71"/>
        <end position="80"/>
    </location>
</feature>
<dbReference type="SMART" id="SM00248">
    <property type="entry name" value="ANK"/>
    <property type="match status" value="2"/>
</dbReference>
<dbReference type="InterPro" id="IPR002110">
    <property type="entry name" value="Ankyrin_rpt"/>
</dbReference>
<evidence type="ECO:0000256" key="4">
    <source>
        <dbReference type="SAM" id="MobiDB-lite"/>
    </source>
</evidence>
<evidence type="ECO:0000256" key="2">
    <source>
        <dbReference type="ARBA" id="ARBA00023043"/>
    </source>
</evidence>
<feature type="region of interest" description="Disordered" evidence="4">
    <location>
        <begin position="1"/>
        <end position="80"/>
    </location>
</feature>
<dbReference type="EMBL" id="BMMS01000010">
    <property type="protein sequence ID" value="GGO87569.1"/>
    <property type="molecule type" value="Genomic_DNA"/>
</dbReference>
<evidence type="ECO:0000256" key="3">
    <source>
        <dbReference type="PROSITE-ProRule" id="PRU00023"/>
    </source>
</evidence>
<keyword evidence="1" id="KW-0677">Repeat</keyword>
<dbReference type="PANTHER" id="PTHR24171">
    <property type="entry name" value="ANKYRIN REPEAT DOMAIN-CONTAINING PROTEIN 39-RELATED"/>
    <property type="match status" value="1"/>
</dbReference>
<dbReference type="Pfam" id="PF11695">
    <property type="entry name" value="DUF3291"/>
    <property type="match status" value="1"/>
</dbReference>
<feature type="repeat" description="ANK" evidence="3">
    <location>
        <begin position="153"/>
        <end position="179"/>
    </location>
</feature>
<dbReference type="AlphaFoldDB" id="A0A917ZP30"/>
<dbReference type="PROSITE" id="PS50297">
    <property type="entry name" value="ANK_REP_REGION"/>
    <property type="match status" value="2"/>
</dbReference>
<keyword evidence="7" id="KW-1185">Reference proteome</keyword>
<feature type="compositionally biased region" description="Basic and acidic residues" evidence="4">
    <location>
        <begin position="12"/>
        <end position="33"/>
    </location>
</feature>
<evidence type="ECO:0000256" key="1">
    <source>
        <dbReference type="ARBA" id="ARBA00022737"/>
    </source>
</evidence>
<feature type="domain" description="DUF3291" evidence="5">
    <location>
        <begin position="2"/>
        <end position="42"/>
    </location>
</feature>
<feature type="compositionally biased region" description="Basic and acidic residues" evidence="4">
    <location>
        <begin position="52"/>
        <end position="64"/>
    </location>
</feature>
<reference evidence="6" key="1">
    <citation type="journal article" date="2014" name="Int. J. Syst. Evol. Microbiol.">
        <title>Complete genome sequence of Corynebacterium casei LMG S-19264T (=DSM 44701T), isolated from a smear-ripened cheese.</title>
        <authorList>
            <consortium name="US DOE Joint Genome Institute (JGI-PGF)"/>
            <person name="Walter F."/>
            <person name="Albersmeier A."/>
            <person name="Kalinowski J."/>
            <person name="Ruckert C."/>
        </authorList>
    </citation>
    <scope>NUCLEOTIDE SEQUENCE</scope>
    <source>
        <strain evidence="6">CGMCC 4.7201</strain>
    </source>
</reference>
<dbReference type="InterPro" id="IPR036770">
    <property type="entry name" value="Ankyrin_rpt-contain_sf"/>
</dbReference>
<keyword evidence="2 3" id="KW-0040">ANK repeat</keyword>